<dbReference type="InterPro" id="IPR004556">
    <property type="entry name" value="HemK-like"/>
</dbReference>
<feature type="domain" description="Methyltransferase small" evidence="6">
    <location>
        <begin position="114"/>
        <end position="198"/>
    </location>
</feature>
<dbReference type="PROSITE" id="PS00092">
    <property type="entry name" value="N6_MTASE"/>
    <property type="match status" value="1"/>
</dbReference>
<organism evidence="8 9">
    <name type="scientific">Heyndrickxia coagulans</name>
    <name type="common">Weizmannia coagulans</name>
    <dbReference type="NCBI Taxonomy" id="1398"/>
    <lineage>
        <taxon>Bacteria</taxon>
        <taxon>Bacillati</taxon>
        <taxon>Bacillota</taxon>
        <taxon>Bacilli</taxon>
        <taxon>Bacillales</taxon>
        <taxon>Bacillaceae</taxon>
        <taxon>Heyndrickxia</taxon>
    </lineage>
</organism>
<gene>
    <name evidence="5" type="primary">prmC</name>
    <name evidence="8" type="ORF">HMPREF3213_00505</name>
</gene>
<dbReference type="GO" id="GO:0003676">
    <property type="term" value="F:nucleic acid binding"/>
    <property type="evidence" value="ECO:0007669"/>
    <property type="project" value="InterPro"/>
</dbReference>
<evidence type="ECO:0000259" key="7">
    <source>
        <dbReference type="Pfam" id="PF17827"/>
    </source>
</evidence>
<dbReference type="SUPFAM" id="SSF53335">
    <property type="entry name" value="S-adenosyl-L-methionine-dependent methyltransferases"/>
    <property type="match status" value="1"/>
</dbReference>
<accession>A0A150JZ97</accession>
<reference evidence="9" key="1">
    <citation type="submission" date="2016-01" db="EMBL/GenBank/DDBJ databases">
        <authorList>
            <person name="Mitreva M."/>
            <person name="Pepin K.H."/>
            <person name="Mihindukulasuriya K.A."/>
            <person name="Fulton R."/>
            <person name="Fronick C."/>
            <person name="O'Laughlin M."/>
            <person name="Miner T."/>
            <person name="Herter B."/>
            <person name="Rosa B.A."/>
            <person name="Cordes M."/>
            <person name="Tomlinson C."/>
            <person name="Wollam A."/>
            <person name="Palsikar V.B."/>
            <person name="Mardis E.R."/>
            <person name="Wilson R.K."/>
        </authorList>
    </citation>
    <scope>NUCLEOTIDE SEQUENCE [LARGE SCALE GENOMIC DNA]</scope>
    <source>
        <strain evidence="9">GED7749B</strain>
    </source>
</reference>
<feature type="binding site" evidence="5">
    <location>
        <begin position="192"/>
        <end position="195"/>
    </location>
    <ligand>
        <name>substrate</name>
    </ligand>
</feature>
<dbReference type="Pfam" id="PF05175">
    <property type="entry name" value="MTS"/>
    <property type="match status" value="1"/>
</dbReference>
<dbReference type="Pfam" id="PF17827">
    <property type="entry name" value="PrmC_N"/>
    <property type="match status" value="1"/>
</dbReference>
<evidence type="ECO:0000256" key="3">
    <source>
        <dbReference type="ARBA" id="ARBA00022691"/>
    </source>
</evidence>
<feature type="domain" description="Release factor glutamine methyltransferase N-terminal" evidence="7">
    <location>
        <begin position="9"/>
        <end position="77"/>
    </location>
</feature>
<dbReference type="GO" id="GO:0032259">
    <property type="term" value="P:methylation"/>
    <property type="evidence" value="ECO:0007669"/>
    <property type="project" value="UniProtKB-KW"/>
</dbReference>
<dbReference type="InterPro" id="IPR019874">
    <property type="entry name" value="RF_methyltr_PrmC"/>
</dbReference>
<comment type="similarity">
    <text evidence="5">Belongs to the protein N5-glutamine methyltransferase family. PrmC subfamily.</text>
</comment>
<name>A0A150JZ97_HEYCO</name>
<dbReference type="InterPro" id="IPR002052">
    <property type="entry name" value="DNA_methylase_N6_adenine_CS"/>
</dbReference>
<dbReference type="CDD" id="cd02440">
    <property type="entry name" value="AdoMet_MTases"/>
    <property type="match status" value="1"/>
</dbReference>
<keyword evidence="1 5" id="KW-0489">Methyltransferase</keyword>
<dbReference type="EMBL" id="LRPN01000017">
    <property type="protein sequence ID" value="KWZ85333.1"/>
    <property type="molecule type" value="Genomic_DNA"/>
</dbReference>
<dbReference type="InterPro" id="IPR050320">
    <property type="entry name" value="N5-glutamine_MTase"/>
</dbReference>
<evidence type="ECO:0000256" key="4">
    <source>
        <dbReference type="ARBA" id="ARBA00048391"/>
    </source>
</evidence>
<sequence>MDRNIKVYEALQWASSFLTENGRDAQAGEILLGHFLDMDRTRLLSNLRMVLPPDVEAKFRQAAEAHAKGVPVQHITGYETFYGRKFFVNGDVLIPRPETEELVQGAIGRIRRHFGETKGLKLADIGTGSGIIATTIKLELPELLVYASDISEKALAVAEKNAEALHADIRFVHGDLLQPFIHGEKLDIVLSNPPYIPETDRSSLSVVVRDHDPETALFGGEDGLAFYRRFMETLPSVLSKRALVGFEIGSGQGERVSCLLRDTFPESVVEVVRDINGHERMVFCEKN</sequence>
<keyword evidence="3 5" id="KW-0949">S-adenosyl-L-methionine</keyword>
<dbReference type="NCBIfam" id="TIGR03534">
    <property type="entry name" value="RF_mod_PrmC"/>
    <property type="match status" value="1"/>
</dbReference>
<dbReference type="PANTHER" id="PTHR18895:SF74">
    <property type="entry name" value="MTRF1L RELEASE FACTOR GLUTAMINE METHYLTRANSFERASE"/>
    <property type="match status" value="1"/>
</dbReference>
<dbReference type="GO" id="GO:0102559">
    <property type="term" value="F:peptide chain release factor N(5)-glutamine methyltransferase activity"/>
    <property type="evidence" value="ECO:0007669"/>
    <property type="project" value="UniProtKB-EC"/>
</dbReference>
<dbReference type="NCBIfam" id="TIGR00536">
    <property type="entry name" value="hemK_fam"/>
    <property type="match status" value="1"/>
</dbReference>
<dbReference type="InterPro" id="IPR007848">
    <property type="entry name" value="Small_mtfrase_dom"/>
</dbReference>
<feature type="binding site" evidence="5">
    <location>
        <position position="192"/>
    </location>
    <ligand>
        <name>S-adenosyl-L-methionine</name>
        <dbReference type="ChEBI" id="CHEBI:59789"/>
    </ligand>
</feature>
<dbReference type="AlphaFoldDB" id="A0A150JZ97"/>
<comment type="function">
    <text evidence="5">Methylates the class 1 translation termination release factors RF1/PrfA and RF2/PrfB on the glutamine residue of the universally conserved GGQ motif.</text>
</comment>
<evidence type="ECO:0000313" key="9">
    <source>
        <dbReference type="Proteomes" id="UP000070376"/>
    </source>
</evidence>
<evidence type="ECO:0000256" key="2">
    <source>
        <dbReference type="ARBA" id="ARBA00022679"/>
    </source>
</evidence>
<comment type="caution">
    <text evidence="5">Lacks conserved residue(s) required for the propagation of feature annotation.</text>
</comment>
<dbReference type="PATRIC" id="fig|1398.22.peg.501"/>
<proteinExistence type="inferred from homology"/>
<dbReference type="EC" id="2.1.1.297" evidence="5"/>
<feature type="binding site" evidence="5">
    <location>
        <position position="149"/>
    </location>
    <ligand>
        <name>S-adenosyl-L-methionine</name>
        <dbReference type="ChEBI" id="CHEBI:59789"/>
    </ligand>
</feature>
<dbReference type="Gene3D" id="3.40.50.150">
    <property type="entry name" value="Vaccinia Virus protein VP39"/>
    <property type="match status" value="1"/>
</dbReference>
<dbReference type="InterPro" id="IPR040758">
    <property type="entry name" value="PrmC_N"/>
</dbReference>
<evidence type="ECO:0000256" key="5">
    <source>
        <dbReference type="HAMAP-Rule" id="MF_02126"/>
    </source>
</evidence>
<dbReference type="Gene3D" id="1.10.8.10">
    <property type="entry name" value="DNA helicase RuvA subunit, C-terminal domain"/>
    <property type="match status" value="1"/>
</dbReference>
<dbReference type="Proteomes" id="UP000070376">
    <property type="component" value="Unassembled WGS sequence"/>
</dbReference>
<comment type="caution">
    <text evidence="8">The sequence shown here is derived from an EMBL/GenBank/DDBJ whole genome shotgun (WGS) entry which is preliminary data.</text>
</comment>
<comment type="catalytic activity">
    <reaction evidence="4 5">
        <text>L-glutaminyl-[peptide chain release factor] + S-adenosyl-L-methionine = N(5)-methyl-L-glutaminyl-[peptide chain release factor] + S-adenosyl-L-homocysteine + H(+)</text>
        <dbReference type="Rhea" id="RHEA:42896"/>
        <dbReference type="Rhea" id="RHEA-COMP:10271"/>
        <dbReference type="Rhea" id="RHEA-COMP:10272"/>
        <dbReference type="ChEBI" id="CHEBI:15378"/>
        <dbReference type="ChEBI" id="CHEBI:30011"/>
        <dbReference type="ChEBI" id="CHEBI:57856"/>
        <dbReference type="ChEBI" id="CHEBI:59789"/>
        <dbReference type="ChEBI" id="CHEBI:61891"/>
        <dbReference type="EC" id="2.1.1.297"/>
    </reaction>
</comment>
<evidence type="ECO:0000256" key="1">
    <source>
        <dbReference type="ARBA" id="ARBA00022603"/>
    </source>
</evidence>
<evidence type="ECO:0000313" key="8">
    <source>
        <dbReference type="EMBL" id="KWZ85333.1"/>
    </source>
</evidence>
<dbReference type="HAMAP" id="MF_02126">
    <property type="entry name" value="RF_methyltr_PrmC"/>
    <property type="match status" value="1"/>
</dbReference>
<dbReference type="PANTHER" id="PTHR18895">
    <property type="entry name" value="HEMK METHYLTRANSFERASE"/>
    <property type="match status" value="1"/>
</dbReference>
<keyword evidence="2 5" id="KW-0808">Transferase</keyword>
<feature type="binding site" evidence="5">
    <location>
        <begin position="126"/>
        <end position="130"/>
    </location>
    <ligand>
        <name>S-adenosyl-L-methionine</name>
        <dbReference type="ChEBI" id="CHEBI:59789"/>
    </ligand>
</feature>
<protein>
    <recommendedName>
        <fullName evidence="5">Release factor glutamine methyltransferase</fullName>
        <shortName evidence="5">RF MTase</shortName>
        <ecNumber evidence="5">2.1.1.297</ecNumber>
    </recommendedName>
    <alternativeName>
        <fullName evidence="5">N5-glutamine methyltransferase PrmC</fullName>
    </alternativeName>
    <alternativeName>
        <fullName evidence="5">Protein-(glutamine-N5) MTase PrmC</fullName>
    </alternativeName>
    <alternativeName>
        <fullName evidence="5">Protein-glutamine N-methyltransferase PrmC</fullName>
    </alternativeName>
</protein>
<evidence type="ECO:0000259" key="6">
    <source>
        <dbReference type="Pfam" id="PF05175"/>
    </source>
</evidence>
<dbReference type="InterPro" id="IPR029063">
    <property type="entry name" value="SAM-dependent_MTases_sf"/>
</dbReference>